<protein>
    <submittedName>
        <fullName evidence="5">Extracellular solute-binding protein</fullName>
    </submittedName>
</protein>
<dbReference type="RefSeq" id="WP_342809477.1">
    <property type="nucleotide sequence ID" value="NZ_JAOPJZ010000013.1"/>
</dbReference>
<keyword evidence="2" id="KW-0813">Transport</keyword>
<proteinExistence type="inferred from homology"/>
<reference evidence="5 6" key="1">
    <citation type="submission" date="2022-09" db="EMBL/GenBank/DDBJ databases">
        <title>Enrichment on poylsaccharides allowed isolation of novel metabolic and taxonomic groups of Haloarchaea.</title>
        <authorList>
            <person name="Sorokin D.Y."/>
            <person name="Elcheninov A.G."/>
            <person name="Khizhniak T.V."/>
            <person name="Kolganova T.V."/>
            <person name="Kublanov I.V."/>
        </authorList>
    </citation>
    <scope>NUCLEOTIDE SEQUENCE [LARGE SCALE GENOMIC DNA]</scope>
    <source>
        <strain evidence="5 6">AArc-curdl1</strain>
    </source>
</reference>
<evidence type="ECO:0000313" key="6">
    <source>
        <dbReference type="Proteomes" id="UP001321047"/>
    </source>
</evidence>
<evidence type="ECO:0000256" key="1">
    <source>
        <dbReference type="ARBA" id="ARBA00008520"/>
    </source>
</evidence>
<dbReference type="Gene3D" id="3.40.190.10">
    <property type="entry name" value="Periplasmic binding protein-like II"/>
    <property type="match status" value="2"/>
</dbReference>
<dbReference type="Proteomes" id="UP001321047">
    <property type="component" value="Unassembled WGS sequence"/>
</dbReference>
<dbReference type="AlphaFoldDB" id="A0AAP2Z9G9"/>
<feature type="region of interest" description="Disordered" evidence="4">
    <location>
        <begin position="444"/>
        <end position="466"/>
    </location>
</feature>
<dbReference type="PANTHER" id="PTHR43649:SF34">
    <property type="entry name" value="ABC TRANSPORTER PERIPLASMIC-BINDING PROTEIN YCJN-RELATED"/>
    <property type="match status" value="1"/>
</dbReference>
<dbReference type="PANTHER" id="PTHR43649">
    <property type="entry name" value="ARABINOSE-BINDING PROTEIN-RELATED"/>
    <property type="match status" value="1"/>
</dbReference>
<evidence type="ECO:0000256" key="4">
    <source>
        <dbReference type="SAM" id="MobiDB-lite"/>
    </source>
</evidence>
<dbReference type="InterPro" id="IPR006059">
    <property type="entry name" value="SBP"/>
</dbReference>
<name>A0AAP2Z9G9_9EURY</name>
<dbReference type="Pfam" id="PF13416">
    <property type="entry name" value="SBP_bac_8"/>
    <property type="match status" value="1"/>
</dbReference>
<keyword evidence="3" id="KW-0732">Signal</keyword>
<keyword evidence="6" id="KW-1185">Reference proteome</keyword>
<dbReference type="EMBL" id="JAOPJZ010000013">
    <property type="protein sequence ID" value="MCU4753152.1"/>
    <property type="molecule type" value="Genomic_DNA"/>
</dbReference>
<organism evidence="5 6">
    <name type="scientific">Natronosalvus hydrolyticus</name>
    <dbReference type="NCBI Taxonomy" id="2979988"/>
    <lineage>
        <taxon>Archaea</taxon>
        <taxon>Methanobacteriati</taxon>
        <taxon>Methanobacteriota</taxon>
        <taxon>Stenosarchaea group</taxon>
        <taxon>Halobacteria</taxon>
        <taxon>Halobacteriales</taxon>
        <taxon>Natrialbaceae</taxon>
        <taxon>Natronosalvus</taxon>
    </lineage>
</organism>
<evidence type="ECO:0000256" key="2">
    <source>
        <dbReference type="ARBA" id="ARBA00022448"/>
    </source>
</evidence>
<dbReference type="SUPFAM" id="SSF53850">
    <property type="entry name" value="Periplasmic binding protein-like II"/>
    <property type="match status" value="1"/>
</dbReference>
<accession>A0AAP2Z9G9</accession>
<dbReference type="InterPro" id="IPR050490">
    <property type="entry name" value="Bact_solute-bd_prot1"/>
</dbReference>
<comment type="caution">
    <text evidence="5">The sequence shown here is derived from an EMBL/GenBank/DDBJ whole genome shotgun (WGS) entry which is preliminary data.</text>
</comment>
<comment type="similarity">
    <text evidence="1">Belongs to the bacterial solute-binding protein 1 family.</text>
</comment>
<gene>
    <name evidence="5" type="ORF">OB919_14395</name>
</gene>
<evidence type="ECO:0000256" key="3">
    <source>
        <dbReference type="ARBA" id="ARBA00022729"/>
    </source>
</evidence>
<evidence type="ECO:0000313" key="5">
    <source>
        <dbReference type="EMBL" id="MCU4753152.1"/>
    </source>
</evidence>
<sequence>MGDSNNARRRTVIKSVGAASAVGLAGCLGRDSDGDGTATVEISSGVGGDAFERWAEAMYEAGLSEDIELEASSIPPGGERLTSWEQTLSTGREKPDIFQMDPQGLPFIDRDYLLNLSEYISDDAETRIREDMIGQLVELYDQDGNLYGYPLLVDIAVMHYRKDLVEDAGYDPDGENWATEPLTWGEFNEVITDAQEEAGVDYGYGINTQHKLAQAQFYEKVASFGGDFFGDNLHDENIGNREITVDDEEAVDALRMMRSFIHGEDAENTLDGFSQISAEETLTWDDDPMIDQMMNDNMIATRIWTWAVPVLAEEFGDDYGTMPIPYAVSEEEGKYEYSGGSRSALGAWYLVANGHTENPEEVTEVLEAMAQPEVQLALFEHQGYAPPVPEMYQSDEVKAMDRIGPHADTLHFASNNTGQFVELNPQWYDYVDTFDGEVMNALRGDKSPEEAMSDMAGEIQDHESEY</sequence>